<dbReference type="GO" id="GO:0009294">
    <property type="term" value="P:DNA-mediated transformation"/>
    <property type="evidence" value="ECO:0007669"/>
    <property type="project" value="InterPro"/>
</dbReference>
<evidence type="ECO:0000256" key="1">
    <source>
        <dbReference type="ARBA" id="ARBA00006525"/>
    </source>
</evidence>
<sequence length="366" mass="40737">MRAITESEWLVALHHVPGVGWHTIHKIKEVCQSFAHLPDRLKQHAAELEALRLPWRAIAEELASYERQRKMKRFREKRIDVVTVFDDRYPELLREIAQPPWVLYVVGDASLLSEPALAIVGTRHPSHYGKTVARKLAYQLAKRRWVVVSGMAIGIDSEAHLGALEAEGKTIAVLGSGVDVIYPKSGRDIYRQIVERGAVVSEFPPGTRPRPGHFPQRNRIISGLSRGSVIVEAEEKSGSLITAEASLEQNRDVFAIPGPITSRKSVGPHRLIQQGAKCVTTLEDILEEYPDVLPQSEGATDALKEQTAPLTAEEADVLVHIESEPVHIDVLVTRTELSLAELHPILLSLQVKQLIKQLPGSQFVRM</sequence>
<comment type="similarity">
    <text evidence="1">Belongs to the DprA/Smf family.</text>
</comment>
<dbReference type="SUPFAM" id="SSF102405">
    <property type="entry name" value="MCP/YpsA-like"/>
    <property type="match status" value="1"/>
</dbReference>
<dbReference type="EMBL" id="CP019699">
    <property type="protein sequence ID" value="AQS56899.1"/>
    <property type="molecule type" value="Genomic_DNA"/>
</dbReference>
<dbReference type="PANTHER" id="PTHR43022:SF1">
    <property type="entry name" value="PROTEIN SMF"/>
    <property type="match status" value="1"/>
</dbReference>
<name>A0A1U9KA03_9BACL</name>
<dbReference type="Pfam" id="PF02481">
    <property type="entry name" value="DNA_processg_A"/>
    <property type="match status" value="1"/>
</dbReference>
<dbReference type="NCBIfam" id="TIGR00732">
    <property type="entry name" value="dprA"/>
    <property type="match status" value="1"/>
</dbReference>
<keyword evidence="5" id="KW-1185">Reference proteome</keyword>
<dbReference type="AlphaFoldDB" id="A0A1U9KA03"/>
<evidence type="ECO:0000313" key="5">
    <source>
        <dbReference type="Proteomes" id="UP000188603"/>
    </source>
</evidence>
<evidence type="ECO:0000313" key="4">
    <source>
        <dbReference type="EMBL" id="AQS56899.1"/>
    </source>
</evidence>
<dbReference type="InterPro" id="IPR041614">
    <property type="entry name" value="DprA_WH"/>
</dbReference>
<protein>
    <submittedName>
        <fullName evidence="4">DNA protecting protein DprA</fullName>
    </submittedName>
</protein>
<evidence type="ECO:0000259" key="2">
    <source>
        <dbReference type="Pfam" id="PF02481"/>
    </source>
</evidence>
<dbReference type="Gene3D" id="1.10.10.10">
    <property type="entry name" value="Winged helix-like DNA-binding domain superfamily/Winged helix DNA-binding domain"/>
    <property type="match status" value="1"/>
</dbReference>
<evidence type="ECO:0000259" key="3">
    <source>
        <dbReference type="Pfam" id="PF17782"/>
    </source>
</evidence>
<feature type="domain" description="Smf/DprA SLOG" evidence="2">
    <location>
        <begin position="81"/>
        <end position="289"/>
    </location>
</feature>
<accession>A0A1U9KA03</accession>
<dbReference type="InterPro" id="IPR057666">
    <property type="entry name" value="DrpA_SLOG"/>
</dbReference>
<dbReference type="OrthoDB" id="9785707at2"/>
<organism evidence="4 5">
    <name type="scientific">Novibacillus thermophilus</name>
    <dbReference type="NCBI Taxonomy" id="1471761"/>
    <lineage>
        <taxon>Bacteria</taxon>
        <taxon>Bacillati</taxon>
        <taxon>Bacillota</taxon>
        <taxon>Bacilli</taxon>
        <taxon>Bacillales</taxon>
        <taxon>Thermoactinomycetaceae</taxon>
        <taxon>Novibacillus</taxon>
    </lineage>
</organism>
<dbReference type="Gene3D" id="3.40.50.450">
    <property type="match status" value="1"/>
</dbReference>
<dbReference type="KEGG" id="ntr:B0W44_15225"/>
<dbReference type="InterPro" id="IPR036388">
    <property type="entry name" value="WH-like_DNA-bd_sf"/>
</dbReference>
<proteinExistence type="inferred from homology"/>
<dbReference type="InterPro" id="IPR003488">
    <property type="entry name" value="DprA"/>
</dbReference>
<gene>
    <name evidence="4" type="ORF">B0W44_15225</name>
</gene>
<feature type="domain" description="DprA winged helix" evidence="3">
    <location>
        <begin position="305"/>
        <end position="360"/>
    </location>
</feature>
<reference evidence="4 5" key="1">
    <citation type="journal article" date="2015" name="Int. J. Syst. Evol. Microbiol.">
        <title>Novibacillus thermophilus gen. nov., sp. nov., a Gram-staining-negative and moderately thermophilic member of the family Thermoactinomycetaceae.</title>
        <authorList>
            <person name="Yang G."/>
            <person name="Chen J."/>
            <person name="Zhou S."/>
        </authorList>
    </citation>
    <scope>NUCLEOTIDE SEQUENCE [LARGE SCALE GENOMIC DNA]</scope>
    <source>
        <strain evidence="4 5">SG-1</strain>
    </source>
</reference>
<dbReference type="Pfam" id="PF17782">
    <property type="entry name" value="WHD_DprA"/>
    <property type="match status" value="1"/>
</dbReference>
<dbReference type="PANTHER" id="PTHR43022">
    <property type="entry name" value="PROTEIN SMF"/>
    <property type="match status" value="1"/>
</dbReference>
<dbReference type="RefSeq" id="WP_077720770.1">
    <property type="nucleotide sequence ID" value="NZ_CP019699.1"/>
</dbReference>
<dbReference type="STRING" id="1471761.B0W44_15225"/>
<dbReference type="Proteomes" id="UP000188603">
    <property type="component" value="Chromosome"/>
</dbReference>